<dbReference type="InterPro" id="IPR029071">
    <property type="entry name" value="Ubiquitin-like_domsf"/>
</dbReference>
<evidence type="ECO:0000256" key="4">
    <source>
        <dbReference type="ARBA" id="ARBA00022786"/>
    </source>
</evidence>
<dbReference type="Gene3D" id="2.30.30.380">
    <property type="entry name" value="Zn-finger domain of Sec23/24"/>
    <property type="match status" value="1"/>
</dbReference>
<dbReference type="Pfam" id="PF25393">
    <property type="entry name" value="LTM"/>
    <property type="match status" value="1"/>
</dbReference>
<feature type="region of interest" description="Disordered" evidence="7">
    <location>
        <begin position="324"/>
        <end position="361"/>
    </location>
</feature>
<keyword evidence="5" id="KW-0862">Zinc</keyword>
<keyword evidence="2" id="KW-0479">Metal-binding</keyword>
<dbReference type="SMART" id="SM00547">
    <property type="entry name" value="ZnF_RBZ"/>
    <property type="match status" value="1"/>
</dbReference>
<evidence type="ECO:0000313" key="9">
    <source>
        <dbReference type="Ensembl" id="ENSGACP00000062877.1"/>
    </source>
</evidence>
<feature type="domain" description="RanBP2-type" evidence="8">
    <location>
        <begin position="384"/>
        <end position="413"/>
    </location>
</feature>
<name>A0AAQ4RJP1_GASAC</name>
<dbReference type="GO" id="GO:0071797">
    <property type="term" value="C:LUBAC complex"/>
    <property type="evidence" value="ECO:0007669"/>
    <property type="project" value="TreeGrafter"/>
</dbReference>
<evidence type="ECO:0000256" key="1">
    <source>
        <dbReference type="ARBA" id="ARBA00004906"/>
    </source>
</evidence>
<dbReference type="GO" id="GO:0097039">
    <property type="term" value="P:protein linear polyubiquitination"/>
    <property type="evidence" value="ECO:0007669"/>
    <property type="project" value="TreeGrafter"/>
</dbReference>
<dbReference type="PANTHER" id="PTHR22770">
    <property type="entry name" value="UBIQUITIN CONJUGATING ENZYME 7 INTERACTING PROTEIN-RELATED"/>
    <property type="match status" value="1"/>
</dbReference>
<dbReference type="FunFam" id="2.30.29.30:FF:000447">
    <property type="entry name" value="RanBP-type and C3HC4-type zinc finger-containing protein 1"/>
    <property type="match status" value="1"/>
</dbReference>
<dbReference type="PROSITE" id="PS01358">
    <property type="entry name" value="ZF_RANBP2_1"/>
    <property type="match status" value="1"/>
</dbReference>
<dbReference type="CDD" id="cd01799">
    <property type="entry name" value="Ubl_HOIL1"/>
    <property type="match status" value="1"/>
</dbReference>
<keyword evidence="3 6" id="KW-0863">Zinc-finger</keyword>
<keyword evidence="4" id="KW-0833">Ubl conjugation pathway</keyword>
<dbReference type="Proteomes" id="UP000007635">
    <property type="component" value="Chromosome III"/>
</dbReference>
<dbReference type="PANTHER" id="PTHR22770:SF45">
    <property type="entry name" value="RANBP-TYPE AND C3HC4-TYPE ZINC FINGER-CONTAINING PROTEIN 1"/>
    <property type="match status" value="1"/>
</dbReference>
<dbReference type="Ensembl" id="ENSGACT00000042838.1">
    <property type="protein sequence ID" value="ENSGACP00000062877.1"/>
    <property type="gene ID" value="ENSGACG00000017834.2"/>
</dbReference>
<dbReference type="InterPro" id="IPR036443">
    <property type="entry name" value="Znf_RanBP2_sf"/>
</dbReference>
<evidence type="ECO:0000259" key="8">
    <source>
        <dbReference type="PROSITE" id="PS50199"/>
    </source>
</evidence>
<evidence type="ECO:0000256" key="6">
    <source>
        <dbReference type="PROSITE-ProRule" id="PRU00322"/>
    </source>
</evidence>
<dbReference type="GeneTree" id="ENSGT00940000164582"/>
<dbReference type="GO" id="GO:0043123">
    <property type="term" value="P:positive regulation of canonical NF-kappaB signal transduction"/>
    <property type="evidence" value="ECO:0007669"/>
    <property type="project" value="TreeGrafter"/>
</dbReference>
<dbReference type="InterPro" id="IPR051628">
    <property type="entry name" value="LUBAC_E3_Ligases"/>
</dbReference>
<dbReference type="Pfam" id="PF00641">
    <property type="entry name" value="Zn_ribbon_RanBP"/>
    <property type="match status" value="1"/>
</dbReference>
<dbReference type="AlphaFoldDB" id="A0AAQ4RJP1"/>
<organism evidence="9 10">
    <name type="scientific">Gasterosteus aculeatus aculeatus</name>
    <name type="common">three-spined stickleback</name>
    <dbReference type="NCBI Taxonomy" id="481459"/>
    <lineage>
        <taxon>Eukaryota</taxon>
        <taxon>Metazoa</taxon>
        <taxon>Chordata</taxon>
        <taxon>Craniata</taxon>
        <taxon>Vertebrata</taxon>
        <taxon>Euteleostomi</taxon>
        <taxon>Actinopterygii</taxon>
        <taxon>Neopterygii</taxon>
        <taxon>Teleostei</taxon>
        <taxon>Neoteleostei</taxon>
        <taxon>Acanthomorphata</taxon>
        <taxon>Eupercaria</taxon>
        <taxon>Perciformes</taxon>
        <taxon>Cottioidei</taxon>
        <taxon>Gasterosteales</taxon>
        <taxon>Gasterosteidae</taxon>
        <taxon>Gasterosteus</taxon>
    </lineage>
</organism>
<sequence length="563" mass="61677">MALSSGGWAPPAAVPSASSQPAACAAPTPCCGTVLMSVRVSVCHSGIRPLCLPGAGGEALRLQLGMDPSRAGEFRLALRDTSGNRSVFIAEFDLRSVQYEVKSPRCHEMRLVAPPRDCIRFNFRCDREAEEWATVVMSSLREAHRVEFYLKSNSTGRIPPYSLLTSSPFELCLELAGAIEAGDARAASQHAAALARHRSALTIQPSEKNYAEGVTCSSITLSRLRCSLSVVVEDVSSSCCVTVKVFPFMTVAALKQQVFLEYGFHPRVQRWVIGQCLCTEPRSLASYGVQKDGDAAYLYLISARQAHVTRQLFQQDLESALLAPPLPPGNGPASQDWRGYSTLPSRLAHNNQGGGSDRPGDIKDVLDIENLQLNDHNNKGSKTRQTEWACPSCTFINKPSRPGCEICATARPELHIQQVPRRPPAAEHLRAREARGARRRRFKQQLTASVIAVRSPCFSHTHTHTHSEQAEEDASITTVCVVHCESSVTGRGSDGRLQLGLVLRTPTRSFSPRTSLFILQGVLCAKIPDGLIFTLGERESCTLFSVYYEIRWDGEALCNILLF</sequence>
<evidence type="ECO:0000256" key="7">
    <source>
        <dbReference type="SAM" id="MobiDB-lite"/>
    </source>
</evidence>
<dbReference type="GO" id="GO:0008270">
    <property type="term" value="F:zinc ion binding"/>
    <property type="evidence" value="ECO:0007669"/>
    <property type="project" value="UniProtKB-KW"/>
</dbReference>
<proteinExistence type="predicted"/>
<reference evidence="9 10" key="1">
    <citation type="journal article" date="2021" name="G3 (Bethesda)">
        <title>Improved contiguity of the threespine stickleback genome using long-read sequencing.</title>
        <authorList>
            <person name="Nath S."/>
            <person name="Shaw D.E."/>
            <person name="White M.A."/>
        </authorList>
    </citation>
    <scope>NUCLEOTIDE SEQUENCE [LARGE SCALE GENOMIC DNA]</scope>
    <source>
        <strain evidence="9 10">Lake Benthic</strain>
    </source>
</reference>
<dbReference type="SUPFAM" id="SSF54236">
    <property type="entry name" value="Ubiquitin-like"/>
    <property type="match status" value="1"/>
</dbReference>
<protein>
    <recommendedName>
        <fullName evidence="8">RanBP2-type domain-containing protein</fullName>
    </recommendedName>
</protein>
<dbReference type="Gene3D" id="3.10.20.90">
    <property type="entry name" value="Phosphatidylinositol 3-kinase Catalytic Subunit, Chain A, domain 1"/>
    <property type="match status" value="1"/>
</dbReference>
<comment type="pathway">
    <text evidence="1">Protein modification; protein ubiquitination.</text>
</comment>
<evidence type="ECO:0000313" key="10">
    <source>
        <dbReference type="Proteomes" id="UP000007635"/>
    </source>
</evidence>
<keyword evidence="10" id="KW-1185">Reference proteome</keyword>
<evidence type="ECO:0000256" key="5">
    <source>
        <dbReference type="ARBA" id="ARBA00022833"/>
    </source>
</evidence>
<dbReference type="SUPFAM" id="SSF90209">
    <property type="entry name" value="Ran binding protein zinc finger-like"/>
    <property type="match status" value="1"/>
</dbReference>
<evidence type="ECO:0000256" key="3">
    <source>
        <dbReference type="ARBA" id="ARBA00022771"/>
    </source>
</evidence>
<dbReference type="InterPro" id="IPR031912">
    <property type="entry name" value="Sharpin_PH"/>
</dbReference>
<dbReference type="Pfam" id="PF16764">
    <property type="entry name" value="Sharpin_PH"/>
    <property type="match status" value="1"/>
</dbReference>
<dbReference type="InterPro" id="IPR011993">
    <property type="entry name" value="PH-like_dom_sf"/>
</dbReference>
<dbReference type="InterPro" id="IPR001876">
    <property type="entry name" value="Znf_RanBP2"/>
</dbReference>
<reference evidence="9" key="3">
    <citation type="submission" date="2025-09" db="UniProtKB">
        <authorList>
            <consortium name="Ensembl"/>
        </authorList>
    </citation>
    <scope>IDENTIFICATION</scope>
</reference>
<dbReference type="Gene3D" id="2.30.29.30">
    <property type="entry name" value="Pleckstrin-homology domain (PH domain)/Phosphotyrosine-binding domain (PTB)"/>
    <property type="match status" value="1"/>
</dbReference>
<dbReference type="CDD" id="cd13305">
    <property type="entry name" value="PH_SHARPIN"/>
    <property type="match status" value="1"/>
</dbReference>
<dbReference type="InterPro" id="IPR057468">
    <property type="entry name" value="HOIL-1/Sharpin_LTM"/>
</dbReference>
<dbReference type="FunFam" id="3.10.20.90:FF:000130">
    <property type="entry name" value="SHANK-associated RH domain interactor"/>
    <property type="match status" value="1"/>
</dbReference>
<feature type="compositionally biased region" description="Polar residues" evidence="7">
    <location>
        <begin position="342"/>
        <end position="351"/>
    </location>
</feature>
<dbReference type="GO" id="GO:0043130">
    <property type="term" value="F:ubiquitin binding"/>
    <property type="evidence" value="ECO:0007669"/>
    <property type="project" value="TreeGrafter"/>
</dbReference>
<dbReference type="GO" id="GO:0043161">
    <property type="term" value="P:proteasome-mediated ubiquitin-dependent protein catabolic process"/>
    <property type="evidence" value="ECO:0007669"/>
    <property type="project" value="TreeGrafter"/>
</dbReference>
<accession>A0AAQ4RJP1</accession>
<reference evidence="9" key="2">
    <citation type="submission" date="2025-08" db="UniProtKB">
        <authorList>
            <consortium name="Ensembl"/>
        </authorList>
    </citation>
    <scope>IDENTIFICATION</scope>
</reference>
<dbReference type="GO" id="GO:0004842">
    <property type="term" value="F:ubiquitin-protein transferase activity"/>
    <property type="evidence" value="ECO:0007669"/>
    <property type="project" value="TreeGrafter"/>
</dbReference>
<evidence type="ECO:0000256" key="2">
    <source>
        <dbReference type="ARBA" id="ARBA00022723"/>
    </source>
</evidence>
<dbReference type="PROSITE" id="PS50199">
    <property type="entry name" value="ZF_RANBP2_2"/>
    <property type="match status" value="1"/>
</dbReference>
<dbReference type="SUPFAM" id="SSF50729">
    <property type="entry name" value="PH domain-like"/>
    <property type="match status" value="1"/>
</dbReference>